<dbReference type="Proteomes" id="UP001408789">
    <property type="component" value="Unassembled WGS sequence"/>
</dbReference>
<evidence type="ECO:0000256" key="1">
    <source>
        <dbReference type="SAM" id="Phobius"/>
    </source>
</evidence>
<organism evidence="2 3">
    <name type="scientific">Deinandra increscens subsp. villosa</name>
    <dbReference type="NCBI Taxonomy" id="3103831"/>
    <lineage>
        <taxon>Eukaryota</taxon>
        <taxon>Viridiplantae</taxon>
        <taxon>Streptophyta</taxon>
        <taxon>Embryophyta</taxon>
        <taxon>Tracheophyta</taxon>
        <taxon>Spermatophyta</taxon>
        <taxon>Magnoliopsida</taxon>
        <taxon>eudicotyledons</taxon>
        <taxon>Gunneridae</taxon>
        <taxon>Pentapetalae</taxon>
        <taxon>asterids</taxon>
        <taxon>campanulids</taxon>
        <taxon>Asterales</taxon>
        <taxon>Asteraceae</taxon>
        <taxon>Asteroideae</taxon>
        <taxon>Heliantheae alliance</taxon>
        <taxon>Madieae</taxon>
        <taxon>Madiinae</taxon>
        <taxon>Deinandra</taxon>
    </lineage>
</organism>
<comment type="caution">
    <text evidence="2">The sequence shown here is derived from an EMBL/GenBank/DDBJ whole genome shotgun (WGS) entry which is preliminary data.</text>
</comment>
<keyword evidence="1" id="KW-0812">Transmembrane</keyword>
<proteinExistence type="predicted"/>
<keyword evidence="3" id="KW-1185">Reference proteome</keyword>
<sequence>MEIVNSKNVNSYRKAEHQARKRKKKSFNNMCPMRVFLVFFSAILAGYLTWKSVTTSMETDDMVSDEDFSASQQESSFIKAAAGKVRKHEKSCLENQHVFVPFAFDTFGYLASEAVDTLSRVQKVMHGNVASPRGMNVVFTRLGFAIQKGLATQLVARLPCTLDGQNCFIWIYRHGEWKVSMEEPSTDDYG</sequence>
<dbReference type="EMBL" id="JBCNJP010000019">
    <property type="protein sequence ID" value="KAK9062397.1"/>
    <property type="molecule type" value="Genomic_DNA"/>
</dbReference>
<gene>
    <name evidence="2" type="ORF">SSX86_019583</name>
</gene>
<evidence type="ECO:0000313" key="2">
    <source>
        <dbReference type="EMBL" id="KAK9062397.1"/>
    </source>
</evidence>
<keyword evidence="1" id="KW-0472">Membrane</keyword>
<dbReference type="PANTHER" id="PTHR48462">
    <property type="entry name" value="PROTEIN, PUTATIVE-RELATED"/>
    <property type="match status" value="1"/>
</dbReference>
<dbReference type="AlphaFoldDB" id="A0AAP0GVV4"/>
<protein>
    <submittedName>
        <fullName evidence="2">Uncharacterized protein</fullName>
    </submittedName>
</protein>
<dbReference type="PANTHER" id="PTHR48462:SF1">
    <property type="entry name" value="PROTEIN, PUTATIVE-RELATED"/>
    <property type="match status" value="1"/>
</dbReference>
<feature type="transmembrane region" description="Helical" evidence="1">
    <location>
        <begin position="31"/>
        <end position="50"/>
    </location>
</feature>
<keyword evidence="1" id="KW-1133">Transmembrane helix</keyword>
<reference evidence="2 3" key="1">
    <citation type="submission" date="2024-04" db="EMBL/GenBank/DDBJ databases">
        <title>The reference genome of an endangered Asteraceae, Deinandra increscens subsp. villosa, native to the Central Coast of California.</title>
        <authorList>
            <person name="Guilliams M."/>
            <person name="Hasenstab-Lehman K."/>
            <person name="Meyer R."/>
            <person name="Mcevoy S."/>
        </authorList>
    </citation>
    <scope>NUCLEOTIDE SEQUENCE [LARGE SCALE GENOMIC DNA]</scope>
    <source>
        <tissue evidence="2">Leaf</tissue>
    </source>
</reference>
<accession>A0AAP0GVV4</accession>
<name>A0AAP0GVV4_9ASTR</name>
<evidence type="ECO:0000313" key="3">
    <source>
        <dbReference type="Proteomes" id="UP001408789"/>
    </source>
</evidence>